<comment type="similarity">
    <text evidence="1">Belongs to the LysR transcriptional regulatory family.</text>
</comment>
<evidence type="ECO:0000256" key="2">
    <source>
        <dbReference type="ARBA" id="ARBA00023015"/>
    </source>
</evidence>
<evidence type="ECO:0000313" key="8">
    <source>
        <dbReference type="Proteomes" id="UP000032232"/>
    </source>
</evidence>
<evidence type="ECO:0000256" key="4">
    <source>
        <dbReference type="ARBA" id="ARBA00023159"/>
    </source>
</evidence>
<dbReference type="InterPro" id="IPR000847">
    <property type="entry name" value="LysR_HTH_N"/>
</dbReference>
<dbReference type="GO" id="GO:0003700">
    <property type="term" value="F:DNA-binding transcription factor activity"/>
    <property type="evidence" value="ECO:0007669"/>
    <property type="project" value="InterPro"/>
</dbReference>
<dbReference type="EMBL" id="JYFE01000060">
    <property type="protein sequence ID" value="KIT14845.1"/>
    <property type="molecule type" value="Genomic_DNA"/>
</dbReference>
<gene>
    <name evidence="7" type="primary">oxyR_2</name>
    <name evidence="7" type="ORF">jaqu_31700</name>
</gene>
<dbReference type="InterPro" id="IPR036388">
    <property type="entry name" value="WH-like_DNA-bd_sf"/>
</dbReference>
<dbReference type="STRING" id="935700.jaqu_31700"/>
<dbReference type="PRINTS" id="PR00039">
    <property type="entry name" value="HTHLYSR"/>
</dbReference>
<keyword evidence="3" id="KW-0238">DNA-binding</keyword>
<proteinExistence type="inferred from homology"/>
<keyword evidence="2" id="KW-0805">Transcription regulation</keyword>
<evidence type="ECO:0000256" key="1">
    <source>
        <dbReference type="ARBA" id="ARBA00009437"/>
    </source>
</evidence>
<sequence>MAITLRQLHYFEALARHGHFGRAAEASAVSQPALSVQIRELESALGTDLFERGPRQARLTPFGERAAPRIAAILRGVEELSELARAAGGDLSGRLRLGLIPTVAPYLVPRLVRAVAEARPGLDLDIRETVTPRLLEELGEGRLDAAIVALPLGEPTLVEAPLLSETFVLVRPEAEAGMPIPDRETLGERRLLLLEEGHCFRDQALSFCALRPSRPGAGLDGASLATLVRMVGAGLGVTLIPEMAVEAETRAAPVATARFPEPQPRREIGMVWRRTTPLAPRLGDLAEDLRAALAG</sequence>
<evidence type="ECO:0000259" key="6">
    <source>
        <dbReference type="PROSITE" id="PS50931"/>
    </source>
</evidence>
<organism evidence="7 8">
    <name type="scientific">Jannaschia aquimarina</name>
    <dbReference type="NCBI Taxonomy" id="935700"/>
    <lineage>
        <taxon>Bacteria</taxon>
        <taxon>Pseudomonadati</taxon>
        <taxon>Pseudomonadota</taxon>
        <taxon>Alphaproteobacteria</taxon>
        <taxon>Rhodobacterales</taxon>
        <taxon>Roseobacteraceae</taxon>
        <taxon>Jannaschia</taxon>
    </lineage>
</organism>
<dbReference type="CDD" id="cd08411">
    <property type="entry name" value="PBP2_OxyR"/>
    <property type="match status" value="1"/>
</dbReference>
<dbReference type="Pfam" id="PF00126">
    <property type="entry name" value="HTH_1"/>
    <property type="match status" value="1"/>
</dbReference>
<dbReference type="SUPFAM" id="SSF53850">
    <property type="entry name" value="Periplasmic binding protein-like II"/>
    <property type="match status" value="1"/>
</dbReference>
<dbReference type="Proteomes" id="UP000032232">
    <property type="component" value="Unassembled WGS sequence"/>
</dbReference>
<dbReference type="FunFam" id="1.10.10.10:FF:000001">
    <property type="entry name" value="LysR family transcriptional regulator"/>
    <property type="match status" value="1"/>
</dbReference>
<keyword evidence="8" id="KW-1185">Reference proteome</keyword>
<keyword evidence="4" id="KW-0010">Activator</keyword>
<dbReference type="GO" id="GO:0003677">
    <property type="term" value="F:DNA binding"/>
    <property type="evidence" value="ECO:0007669"/>
    <property type="project" value="UniProtKB-KW"/>
</dbReference>
<dbReference type="PATRIC" id="fig|935700.4.peg.3274"/>
<dbReference type="AlphaFoldDB" id="A0A0D1EG95"/>
<evidence type="ECO:0000313" key="7">
    <source>
        <dbReference type="EMBL" id="KIT14845.1"/>
    </source>
</evidence>
<reference evidence="7 8" key="1">
    <citation type="submission" date="2015-02" db="EMBL/GenBank/DDBJ databases">
        <title>Genome Sequence of Jannaschia aquimarina DSM28248, a member of the Roseobacter clade.</title>
        <authorList>
            <person name="Voget S."/>
            <person name="Daniel R."/>
        </authorList>
    </citation>
    <scope>NUCLEOTIDE SEQUENCE [LARGE SCALE GENOMIC DNA]</scope>
    <source>
        <strain evidence="7 8">GSW-M26</strain>
    </source>
</reference>
<keyword evidence="5" id="KW-0804">Transcription</keyword>
<evidence type="ECO:0000256" key="3">
    <source>
        <dbReference type="ARBA" id="ARBA00023125"/>
    </source>
</evidence>
<evidence type="ECO:0000256" key="5">
    <source>
        <dbReference type="ARBA" id="ARBA00023163"/>
    </source>
</evidence>
<accession>A0A0D1EG95</accession>
<dbReference type="PROSITE" id="PS50931">
    <property type="entry name" value="HTH_LYSR"/>
    <property type="match status" value="1"/>
</dbReference>
<name>A0A0D1EG95_9RHOB</name>
<dbReference type="Gene3D" id="3.40.190.10">
    <property type="entry name" value="Periplasmic binding protein-like II"/>
    <property type="match status" value="2"/>
</dbReference>
<dbReference type="GO" id="GO:0032993">
    <property type="term" value="C:protein-DNA complex"/>
    <property type="evidence" value="ECO:0007669"/>
    <property type="project" value="TreeGrafter"/>
</dbReference>
<protein>
    <submittedName>
        <fullName evidence="7">OxyR_2 protein</fullName>
    </submittedName>
</protein>
<feature type="domain" description="HTH lysR-type" evidence="6">
    <location>
        <begin position="3"/>
        <end position="60"/>
    </location>
</feature>
<dbReference type="PANTHER" id="PTHR30346:SF26">
    <property type="entry name" value="HYDROGEN PEROXIDE-INDUCIBLE GENES ACTIVATOR"/>
    <property type="match status" value="1"/>
</dbReference>
<dbReference type="SUPFAM" id="SSF46785">
    <property type="entry name" value="Winged helix' DNA-binding domain"/>
    <property type="match status" value="1"/>
</dbReference>
<dbReference type="InterPro" id="IPR036390">
    <property type="entry name" value="WH_DNA-bd_sf"/>
</dbReference>
<dbReference type="Gene3D" id="1.10.10.10">
    <property type="entry name" value="Winged helix-like DNA-binding domain superfamily/Winged helix DNA-binding domain"/>
    <property type="match status" value="1"/>
</dbReference>
<comment type="caution">
    <text evidence="7">The sequence shown here is derived from an EMBL/GenBank/DDBJ whole genome shotgun (WGS) entry which is preliminary data.</text>
</comment>
<dbReference type="Pfam" id="PF03466">
    <property type="entry name" value="LysR_substrate"/>
    <property type="match status" value="1"/>
</dbReference>
<dbReference type="InterPro" id="IPR005119">
    <property type="entry name" value="LysR_subst-bd"/>
</dbReference>
<dbReference type="PANTHER" id="PTHR30346">
    <property type="entry name" value="TRANSCRIPTIONAL DUAL REGULATOR HCAR-RELATED"/>
    <property type="match status" value="1"/>
</dbReference>